<protein>
    <recommendedName>
        <fullName evidence="3">Secreted protein</fullName>
    </recommendedName>
</protein>
<gene>
    <name evidence="1" type="ORF">NDU88_006997</name>
</gene>
<proteinExistence type="predicted"/>
<dbReference type="EMBL" id="JANPWB010000011">
    <property type="protein sequence ID" value="KAJ1128621.1"/>
    <property type="molecule type" value="Genomic_DNA"/>
</dbReference>
<dbReference type="Proteomes" id="UP001066276">
    <property type="component" value="Chromosome 7"/>
</dbReference>
<keyword evidence="2" id="KW-1185">Reference proteome</keyword>
<name>A0AAV7PMP3_PLEWA</name>
<organism evidence="1 2">
    <name type="scientific">Pleurodeles waltl</name>
    <name type="common">Iberian ribbed newt</name>
    <dbReference type="NCBI Taxonomy" id="8319"/>
    <lineage>
        <taxon>Eukaryota</taxon>
        <taxon>Metazoa</taxon>
        <taxon>Chordata</taxon>
        <taxon>Craniata</taxon>
        <taxon>Vertebrata</taxon>
        <taxon>Euteleostomi</taxon>
        <taxon>Amphibia</taxon>
        <taxon>Batrachia</taxon>
        <taxon>Caudata</taxon>
        <taxon>Salamandroidea</taxon>
        <taxon>Salamandridae</taxon>
        <taxon>Pleurodelinae</taxon>
        <taxon>Pleurodeles</taxon>
    </lineage>
</organism>
<reference evidence="1" key="1">
    <citation type="journal article" date="2022" name="bioRxiv">
        <title>Sequencing and chromosome-scale assembly of the giantPleurodeles waltlgenome.</title>
        <authorList>
            <person name="Brown T."/>
            <person name="Elewa A."/>
            <person name="Iarovenko S."/>
            <person name="Subramanian E."/>
            <person name="Araus A.J."/>
            <person name="Petzold A."/>
            <person name="Susuki M."/>
            <person name="Suzuki K.-i.T."/>
            <person name="Hayashi T."/>
            <person name="Toyoda A."/>
            <person name="Oliveira C."/>
            <person name="Osipova E."/>
            <person name="Leigh N.D."/>
            <person name="Simon A."/>
            <person name="Yun M.H."/>
        </authorList>
    </citation>
    <scope>NUCLEOTIDE SEQUENCE</scope>
    <source>
        <strain evidence="1">20211129_DDA</strain>
        <tissue evidence="1">Liver</tissue>
    </source>
</reference>
<sequence>MVARLYYLLSVMAWPTPTHFSRKEVCEHVEETVCIAGGFQVCEGSLGPVVSCGGLVVLGPVTSDIDLEGGGQVPGNEGKRNNEAEHGKRYFSPQLQVTAAVCVPPVYLKRCARPEVRSATLATKVASTPTCFVPDESCLTRHASS</sequence>
<comment type="caution">
    <text evidence="1">The sequence shown here is derived from an EMBL/GenBank/DDBJ whole genome shotgun (WGS) entry which is preliminary data.</text>
</comment>
<evidence type="ECO:0000313" key="2">
    <source>
        <dbReference type="Proteomes" id="UP001066276"/>
    </source>
</evidence>
<dbReference type="AlphaFoldDB" id="A0AAV7PMP3"/>
<evidence type="ECO:0008006" key="3">
    <source>
        <dbReference type="Google" id="ProtNLM"/>
    </source>
</evidence>
<accession>A0AAV7PMP3</accession>
<evidence type="ECO:0000313" key="1">
    <source>
        <dbReference type="EMBL" id="KAJ1128621.1"/>
    </source>
</evidence>